<dbReference type="EMBL" id="JAIWYP010000003">
    <property type="protein sequence ID" value="KAH3859931.1"/>
    <property type="molecule type" value="Genomic_DNA"/>
</dbReference>
<evidence type="ECO:0000313" key="1">
    <source>
        <dbReference type="EMBL" id="KAH3710463.1"/>
    </source>
</evidence>
<evidence type="ECO:0000313" key="2">
    <source>
        <dbReference type="EMBL" id="KAH3859931.1"/>
    </source>
</evidence>
<sequence>MKMQGAGHLLCIRFFHQGSPVLPWVPVSLTVQEPVVEGGEVVVHYQVYPLTEPPQLEVETA</sequence>
<reference evidence="1" key="2">
    <citation type="submission" date="2020-11" db="EMBL/GenBank/DDBJ databases">
        <authorList>
            <person name="McCartney M.A."/>
            <person name="Auch B."/>
            <person name="Kono T."/>
            <person name="Mallez S."/>
            <person name="Becker A."/>
            <person name="Gohl D.M."/>
            <person name="Silverstein K.A.T."/>
            <person name="Koren S."/>
            <person name="Bechman K.B."/>
            <person name="Herman A."/>
            <person name="Abrahante J.E."/>
            <person name="Garbe J."/>
        </authorList>
    </citation>
    <scope>NUCLEOTIDE SEQUENCE</scope>
    <source>
        <strain evidence="1">Duluth1</strain>
        <tissue evidence="1">Whole animal</tissue>
    </source>
</reference>
<dbReference type="Proteomes" id="UP000828390">
    <property type="component" value="Unassembled WGS sequence"/>
</dbReference>
<reference evidence="1" key="1">
    <citation type="journal article" date="2019" name="bioRxiv">
        <title>The Genome of the Zebra Mussel, Dreissena polymorpha: A Resource for Invasive Species Research.</title>
        <authorList>
            <person name="McCartney M.A."/>
            <person name="Auch B."/>
            <person name="Kono T."/>
            <person name="Mallez S."/>
            <person name="Zhang Y."/>
            <person name="Obille A."/>
            <person name="Becker A."/>
            <person name="Abrahante J.E."/>
            <person name="Garbe J."/>
            <person name="Badalamenti J.P."/>
            <person name="Herman A."/>
            <person name="Mangelson H."/>
            <person name="Liachko I."/>
            <person name="Sullivan S."/>
            <person name="Sone E.D."/>
            <person name="Koren S."/>
            <person name="Silverstein K.A.T."/>
            <person name="Beckman K.B."/>
            <person name="Gohl D.M."/>
        </authorList>
    </citation>
    <scope>NUCLEOTIDE SEQUENCE</scope>
    <source>
        <strain evidence="1">Duluth1</strain>
        <tissue evidence="1">Whole animal</tissue>
    </source>
</reference>
<proteinExistence type="predicted"/>
<evidence type="ECO:0000313" key="3">
    <source>
        <dbReference type="Proteomes" id="UP000828390"/>
    </source>
</evidence>
<accession>A0A9D4BX40</accession>
<gene>
    <name evidence="1" type="ORF">DPMN_069945</name>
    <name evidence="2" type="ORF">DPMN_102752</name>
</gene>
<dbReference type="AlphaFoldDB" id="A0A9D4BX40"/>
<keyword evidence="3" id="KW-1185">Reference proteome</keyword>
<protein>
    <submittedName>
        <fullName evidence="1">Uncharacterized protein</fullName>
    </submittedName>
</protein>
<comment type="caution">
    <text evidence="1">The sequence shown here is derived from an EMBL/GenBank/DDBJ whole genome shotgun (WGS) entry which is preliminary data.</text>
</comment>
<name>A0A9D4BX40_DREPO</name>
<organism evidence="1 3">
    <name type="scientific">Dreissena polymorpha</name>
    <name type="common">Zebra mussel</name>
    <name type="synonym">Mytilus polymorpha</name>
    <dbReference type="NCBI Taxonomy" id="45954"/>
    <lineage>
        <taxon>Eukaryota</taxon>
        <taxon>Metazoa</taxon>
        <taxon>Spiralia</taxon>
        <taxon>Lophotrochozoa</taxon>
        <taxon>Mollusca</taxon>
        <taxon>Bivalvia</taxon>
        <taxon>Autobranchia</taxon>
        <taxon>Heteroconchia</taxon>
        <taxon>Euheterodonta</taxon>
        <taxon>Imparidentia</taxon>
        <taxon>Neoheterodontei</taxon>
        <taxon>Myida</taxon>
        <taxon>Dreissenoidea</taxon>
        <taxon>Dreissenidae</taxon>
        <taxon>Dreissena</taxon>
    </lineage>
</organism>
<dbReference type="EMBL" id="JAIWYP010000014">
    <property type="protein sequence ID" value="KAH3710463.1"/>
    <property type="molecule type" value="Genomic_DNA"/>
</dbReference>